<keyword evidence="3 10" id="KW-0004">4Fe-4S</keyword>
<dbReference type="NCBIfam" id="NF004884">
    <property type="entry name" value="PRK06245.1"/>
    <property type="match status" value="1"/>
</dbReference>
<dbReference type="GO" id="GO:0044689">
    <property type="term" value="F:7,8-didemethyl-8-hydroxy-5-deazariboflavin synthase activity"/>
    <property type="evidence" value="ECO:0007669"/>
    <property type="project" value="UniProtKB-EC"/>
</dbReference>
<dbReference type="InterPro" id="IPR013785">
    <property type="entry name" value="Aldolase_TIM"/>
</dbReference>
<name>D5E7G6_METMS</name>
<evidence type="ECO:0000256" key="9">
    <source>
        <dbReference type="ARBA" id="ARBA00048974"/>
    </source>
</evidence>
<protein>
    <recommendedName>
        <fullName evidence="2 10">7,8-didemethyl-8-hydroxy-5-deazariboflavin synthase</fullName>
        <ecNumber evidence="2 10">4.3.1.32</ecNumber>
    </recommendedName>
    <alternativeName>
        <fullName evidence="10">FO synthase subunit 1</fullName>
    </alternativeName>
</protein>
<evidence type="ECO:0000256" key="3">
    <source>
        <dbReference type="ARBA" id="ARBA00022485"/>
    </source>
</evidence>
<keyword evidence="7 10" id="KW-0411">Iron-sulfur</keyword>
<reference evidence="12 13" key="1">
    <citation type="submission" date="2010-03" db="EMBL/GenBank/DDBJ databases">
        <title>The complete genome of Methanohalophilus mahii DSM 5219.</title>
        <authorList>
            <consortium name="US DOE Joint Genome Institute (JGI-PGF)"/>
            <person name="Lucas S."/>
            <person name="Copeland A."/>
            <person name="Lapidus A."/>
            <person name="Glavina del Rio T."/>
            <person name="Dalin E."/>
            <person name="Tice H."/>
            <person name="Bruce D."/>
            <person name="Goodwin L."/>
            <person name="Pitluck S."/>
            <person name="Kyrpides N."/>
            <person name="Mavromatis K."/>
            <person name="Ivanova N."/>
            <person name="Lykidis A."/>
            <person name="Saunders E."/>
            <person name="Brettin T."/>
            <person name="Detter J.C."/>
            <person name="Han C."/>
            <person name="Land M."/>
            <person name="Hauser L."/>
            <person name="Markowitz V."/>
            <person name="Cheng J.-F."/>
            <person name="Hugenholtz P."/>
            <person name="Woyke T."/>
            <person name="Wu D."/>
            <person name="Spring S."/>
            <person name="Schneider S."/>
            <person name="Schroeder M."/>
            <person name="Klenk H.-P."/>
            <person name="Eisen J.A."/>
        </authorList>
    </citation>
    <scope>NUCLEOTIDE SEQUENCE [LARGE SCALE GENOMIC DNA]</scope>
    <source>
        <strain evidence="13">ATCC 35705 / DSM 5219 / SLP</strain>
    </source>
</reference>
<feature type="binding site" evidence="10">
    <location>
        <position position="23"/>
    </location>
    <ligand>
        <name>[4Fe-4S] cluster</name>
        <dbReference type="ChEBI" id="CHEBI:49883"/>
        <note>4Fe-4S-S-AdoMet</note>
    </ligand>
</feature>
<dbReference type="KEGG" id="mmh:Mmah_1608"/>
<dbReference type="SFLD" id="SFLDG01064">
    <property type="entry name" value="F420__menaquinone_cofactor_bio"/>
    <property type="match status" value="1"/>
</dbReference>
<dbReference type="SFLD" id="SFLDS00029">
    <property type="entry name" value="Radical_SAM"/>
    <property type="match status" value="1"/>
</dbReference>
<dbReference type="InterPro" id="IPR006638">
    <property type="entry name" value="Elp3/MiaA/NifB-like_rSAM"/>
</dbReference>
<keyword evidence="13" id="KW-1185">Reference proteome</keyword>
<dbReference type="InterPro" id="IPR058240">
    <property type="entry name" value="rSAM_sf"/>
</dbReference>
<dbReference type="HAMAP" id="MF_01611">
    <property type="entry name" value="FO_synth_sub1"/>
    <property type="match status" value="1"/>
</dbReference>
<evidence type="ECO:0000256" key="7">
    <source>
        <dbReference type="ARBA" id="ARBA00023014"/>
    </source>
</evidence>
<dbReference type="InterPro" id="IPR019939">
    <property type="entry name" value="CofG_family"/>
</dbReference>
<evidence type="ECO:0000256" key="1">
    <source>
        <dbReference type="ARBA" id="ARBA00004712"/>
    </source>
</evidence>
<dbReference type="Proteomes" id="UP000001059">
    <property type="component" value="Chromosome"/>
</dbReference>
<dbReference type="STRING" id="547558.Mmah_1608"/>
<dbReference type="RefSeq" id="WP_013038046.1">
    <property type="nucleotide sequence ID" value="NC_014002.1"/>
</dbReference>
<dbReference type="SFLD" id="SFLDG01388">
    <property type="entry name" value="7_8-didemethyl-8-hydroxy-5-dea"/>
    <property type="match status" value="1"/>
</dbReference>
<evidence type="ECO:0000256" key="5">
    <source>
        <dbReference type="ARBA" id="ARBA00022723"/>
    </source>
</evidence>
<evidence type="ECO:0000313" key="12">
    <source>
        <dbReference type="EMBL" id="ADE37104.1"/>
    </source>
</evidence>
<dbReference type="GO" id="GO:0051539">
    <property type="term" value="F:4 iron, 4 sulfur cluster binding"/>
    <property type="evidence" value="ECO:0007669"/>
    <property type="project" value="UniProtKB-KW"/>
</dbReference>
<dbReference type="UniPathway" id="UPA00072"/>
<dbReference type="PANTHER" id="PTHR43076">
    <property type="entry name" value="FO SYNTHASE (COFH)"/>
    <property type="match status" value="1"/>
</dbReference>
<dbReference type="Gene3D" id="3.20.20.70">
    <property type="entry name" value="Aldolase class I"/>
    <property type="match status" value="1"/>
</dbReference>
<gene>
    <name evidence="10" type="primary">cofG</name>
    <name evidence="12" type="ordered locus">Mmah_1608</name>
</gene>
<proteinExistence type="inferred from homology"/>
<dbReference type="AlphaFoldDB" id="D5E7G6"/>
<dbReference type="InterPro" id="IPR007197">
    <property type="entry name" value="rSAM"/>
</dbReference>
<evidence type="ECO:0000256" key="6">
    <source>
        <dbReference type="ARBA" id="ARBA00023004"/>
    </source>
</evidence>
<dbReference type="EC" id="4.3.1.32" evidence="2 10"/>
<organism evidence="12 13">
    <name type="scientific">Methanohalophilus mahii (strain ATCC 35705 / DSM 5219 / SLP)</name>
    <dbReference type="NCBI Taxonomy" id="547558"/>
    <lineage>
        <taxon>Archaea</taxon>
        <taxon>Methanobacteriati</taxon>
        <taxon>Methanobacteriota</taxon>
        <taxon>Stenosarchaea group</taxon>
        <taxon>Methanomicrobia</taxon>
        <taxon>Methanosarcinales</taxon>
        <taxon>Methanosarcinaceae</taxon>
        <taxon>Methanohalophilus</taxon>
    </lineage>
</organism>
<dbReference type="SFLD" id="SFLDF00294">
    <property type="entry name" value="7_8-didemethyl-8-hydroxy-5-dea"/>
    <property type="match status" value="1"/>
</dbReference>
<dbReference type="GO" id="GO:0005506">
    <property type="term" value="F:iron ion binding"/>
    <property type="evidence" value="ECO:0007669"/>
    <property type="project" value="UniProtKB-UniRule"/>
</dbReference>
<dbReference type="NCBIfam" id="TIGR03550">
    <property type="entry name" value="F420_cofG"/>
    <property type="match status" value="1"/>
</dbReference>
<keyword evidence="5 10" id="KW-0479">Metal-binding</keyword>
<comment type="function">
    <text evidence="10">Catalyzes the radical-mediated synthesis of 7,8-didemethyl-8-hydroxy-5-deazariboflavin (FO) from 5-amino-5-(4-hydroxybenzyl)-6-(D-ribitylimino)-5,6-dihydrouracil.</text>
</comment>
<keyword evidence="12" id="KW-0808">Transferase</keyword>
<dbReference type="InterPro" id="IPR034405">
    <property type="entry name" value="F420"/>
</dbReference>
<feature type="binding site" evidence="10">
    <location>
        <position position="19"/>
    </location>
    <ligand>
        <name>[4Fe-4S] cluster</name>
        <dbReference type="ChEBI" id="CHEBI:49883"/>
        <note>4Fe-4S-S-AdoMet</note>
    </ligand>
</feature>
<dbReference type="HOGENOM" id="CLU_054174_0_0_2"/>
<keyword evidence="4 10" id="KW-0949">S-adenosyl-L-methionine</keyword>
<dbReference type="GO" id="GO:0016765">
    <property type="term" value="F:transferase activity, transferring alkyl or aryl (other than methyl) groups"/>
    <property type="evidence" value="ECO:0007669"/>
    <property type="project" value="InterPro"/>
</dbReference>
<dbReference type="GeneID" id="8983785"/>
<evidence type="ECO:0000256" key="8">
    <source>
        <dbReference type="ARBA" id="ARBA00023239"/>
    </source>
</evidence>
<dbReference type="PANTHER" id="PTHR43076:SF15">
    <property type="entry name" value="7,8-DIDEMETHYL-8-HYDROXY-5-DEAZARIBOFLAVIN SYNTHASE"/>
    <property type="match status" value="1"/>
</dbReference>
<evidence type="ECO:0000256" key="4">
    <source>
        <dbReference type="ARBA" id="ARBA00022691"/>
    </source>
</evidence>
<keyword evidence="8 10" id="KW-0456">Lyase</keyword>
<sequence length="327" mass="37108">MPEYVTFARNVFIPVTNICRNNCHYCTFRREPSHPDAQLMGENEIGDILSLGKKAGCTEALFVFGEYAEEVPEYMEWLGQRGYSSTVDYVYKLCEMAIERGLLPHTNAGILTYEEMEFLKPVNASMGLMLETTARLSAHELSPGKEPDIRLAMIEDAGKLHIPFTTGILVGIGETRKNRINSLEAIAELQFKYRHIQEVIIQNFMPKPGTRMENIRPPSKEEMLDTVQLARNILPADVEVQVAPNLIDPYLLIKAGAKDLGGISPTTIDWINPEAEWPDVEKLKTMARDIPLKERLPIYPQYIRSEWYSKQLDGLINSLANSEGYRK</sequence>
<dbReference type="SMART" id="SM00729">
    <property type="entry name" value="Elp3"/>
    <property type="match status" value="1"/>
</dbReference>
<comment type="subunit">
    <text evidence="10">The FO synthase complex consists of two subunits, CofG and CofH.</text>
</comment>
<comment type="pathway">
    <text evidence="1 10">Cofactor biosynthesis; coenzyme F0 biosynthesis.</text>
</comment>
<evidence type="ECO:0000313" key="13">
    <source>
        <dbReference type="Proteomes" id="UP000001059"/>
    </source>
</evidence>
<keyword evidence="6 10" id="KW-0408">Iron</keyword>
<dbReference type="Pfam" id="PF04055">
    <property type="entry name" value="Radical_SAM"/>
    <property type="match status" value="1"/>
</dbReference>
<dbReference type="PROSITE" id="PS51918">
    <property type="entry name" value="RADICAL_SAM"/>
    <property type="match status" value="1"/>
</dbReference>
<dbReference type="OrthoDB" id="35347at2157"/>
<evidence type="ECO:0000259" key="11">
    <source>
        <dbReference type="PROSITE" id="PS51918"/>
    </source>
</evidence>
<evidence type="ECO:0000256" key="2">
    <source>
        <dbReference type="ARBA" id="ARBA00012126"/>
    </source>
</evidence>
<evidence type="ECO:0000256" key="10">
    <source>
        <dbReference type="HAMAP-Rule" id="MF_01611"/>
    </source>
</evidence>
<feature type="domain" description="Radical SAM core" evidence="11">
    <location>
        <begin position="5"/>
        <end position="245"/>
    </location>
</feature>
<comment type="similarity">
    <text evidence="10">Belongs to the radical SAM superfamily. CofG family.</text>
</comment>
<dbReference type="EMBL" id="CP001994">
    <property type="protein sequence ID" value="ADE37104.1"/>
    <property type="molecule type" value="Genomic_DNA"/>
</dbReference>
<comment type="cofactor">
    <cofactor evidence="10">
        <name>[4Fe-4S] cluster</name>
        <dbReference type="ChEBI" id="CHEBI:49883"/>
    </cofactor>
    <text evidence="10">Binds 1 [4Fe-4S] cluster. The cluster is coordinated with 3 cysteines and an exchangeable S-adenosyl-L-methionine.</text>
</comment>
<accession>D5E7G6</accession>
<dbReference type="SUPFAM" id="SSF102114">
    <property type="entry name" value="Radical SAM enzymes"/>
    <property type="match status" value="1"/>
</dbReference>
<feature type="binding site" evidence="10">
    <location>
        <position position="26"/>
    </location>
    <ligand>
        <name>[4Fe-4S] cluster</name>
        <dbReference type="ChEBI" id="CHEBI:49883"/>
        <note>4Fe-4S-S-AdoMet</note>
    </ligand>
</feature>
<dbReference type="CDD" id="cd01335">
    <property type="entry name" value="Radical_SAM"/>
    <property type="match status" value="1"/>
</dbReference>
<comment type="catalytic activity">
    <reaction evidence="9 10">
        <text>5-amino-5-(4-hydroxybenzyl)-6-(D-ribitylimino)-5,6-dihydrouracil + S-adenosyl-L-methionine = 7,8-didemethyl-8-hydroxy-5-deazariboflavin + 5'-deoxyadenosine + L-methionine + NH4(+) + H(+)</text>
        <dbReference type="Rhea" id="RHEA:55204"/>
        <dbReference type="ChEBI" id="CHEBI:15378"/>
        <dbReference type="ChEBI" id="CHEBI:17319"/>
        <dbReference type="ChEBI" id="CHEBI:28938"/>
        <dbReference type="ChEBI" id="CHEBI:57844"/>
        <dbReference type="ChEBI" id="CHEBI:59789"/>
        <dbReference type="ChEBI" id="CHEBI:59904"/>
        <dbReference type="ChEBI" id="CHEBI:85936"/>
        <dbReference type="EC" id="4.3.1.32"/>
    </reaction>
</comment>